<name>S2LGE6_9FUSO</name>
<dbReference type="AlphaFoldDB" id="S2LGE6"/>
<evidence type="ECO:0000313" key="1">
    <source>
        <dbReference type="EMBL" id="EPC09146.1"/>
    </source>
</evidence>
<proteinExistence type="predicted"/>
<comment type="caution">
    <text evidence="1">The sequence shown here is derived from an EMBL/GenBank/DDBJ whole genome shotgun (WGS) entry which is preliminary data.</text>
</comment>
<reference evidence="1 2" key="1">
    <citation type="submission" date="2012-07" db="EMBL/GenBank/DDBJ databases">
        <title>The Genome Sequence of Fusobacterium ulcerans 12_1B.</title>
        <authorList>
            <consortium name="The Broad Institute Genome Sequencing Platform"/>
            <person name="Earl A."/>
            <person name="Ward D."/>
            <person name="Feldgarden M."/>
            <person name="Gevers D."/>
            <person name="Strauss J."/>
            <person name="Ambrose C.E."/>
            <person name="Allen-Vercoe E."/>
            <person name="Walker B."/>
            <person name="Young S.K."/>
            <person name="Zeng Q."/>
            <person name="Gargeya S."/>
            <person name="Fitzgerald M."/>
            <person name="Haas B."/>
            <person name="Abouelleil A."/>
            <person name="Alvarado L."/>
            <person name="Arachchi H.M."/>
            <person name="Berlin A.M."/>
            <person name="Chapman S.B."/>
            <person name="Goldberg J."/>
            <person name="Griggs A."/>
            <person name="Gujja S."/>
            <person name="Hansen M."/>
            <person name="Howarth C."/>
            <person name="Imamovic A."/>
            <person name="Larimer J."/>
            <person name="McCowen C."/>
            <person name="Montmayeur A."/>
            <person name="Murphy C."/>
            <person name="Neiman D."/>
            <person name="Pearson M."/>
            <person name="Priest M."/>
            <person name="Roberts A."/>
            <person name="Saif S."/>
            <person name="Shea T."/>
            <person name="Sisk P."/>
            <person name="Sykes S."/>
            <person name="Wortman J."/>
            <person name="Nusbaum C."/>
            <person name="Birren B."/>
        </authorList>
    </citation>
    <scope>NUCLEOTIDE SEQUENCE [LARGE SCALE GENOMIC DNA]</scope>
    <source>
        <strain evidence="1 2">12_1B</strain>
    </source>
</reference>
<gene>
    <name evidence="1" type="ORF">HMPREF0402_04123</name>
</gene>
<keyword evidence="2" id="KW-1185">Reference proteome</keyword>
<evidence type="ECO:0000313" key="2">
    <source>
        <dbReference type="Proteomes" id="UP000003233"/>
    </source>
</evidence>
<accession>S2LGE6</accession>
<dbReference type="EMBL" id="AGWJ02000004">
    <property type="protein sequence ID" value="EPC09146.1"/>
    <property type="molecule type" value="Genomic_DNA"/>
</dbReference>
<protein>
    <recommendedName>
        <fullName evidence="3">Outer membrane autotransporter barrel domain-containing protein</fullName>
    </recommendedName>
</protein>
<evidence type="ECO:0008006" key="3">
    <source>
        <dbReference type="Google" id="ProtNLM"/>
    </source>
</evidence>
<dbReference type="HOGENOM" id="CLU_3061873_0_0_0"/>
<organism evidence="1 2">
    <name type="scientific">Fusobacterium ulcerans 12-1B</name>
    <dbReference type="NCBI Taxonomy" id="457404"/>
    <lineage>
        <taxon>Bacteria</taxon>
        <taxon>Fusobacteriati</taxon>
        <taxon>Fusobacteriota</taxon>
        <taxon>Fusobacteriia</taxon>
        <taxon>Fusobacteriales</taxon>
        <taxon>Fusobacteriaceae</taxon>
        <taxon>Fusobacterium</taxon>
    </lineage>
</organism>
<sequence length="53" mass="6005">MTPEEREGKLTGKIGLTVEKANHMGVTFEVEAADESHKKDSSIKYGVRFNYKF</sequence>
<dbReference type="Proteomes" id="UP000003233">
    <property type="component" value="Unassembled WGS sequence"/>
</dbReference>